<comment type="caution">
    <text evidence="1">The sequence shown here is derived from an EMBL/GenBank/DDBJ whole genome shotgun (WGS) entry which is preliminary data.</text>
</comment>
<evidence type="ECO:0008006" key="3">
    <source>
        <dbReference type="Google" id="ProtNLM"/>
    </source>
</evidence>
<dbReference type="OrthoDB" id="2427291at2759"/>
<dbReference type="Proteomes" id="UP000684084">
    <property type="component" value="Unassembled WGS sequence"/>
</dbReference>
<name>A0A915YMB3_9GLOM</name>
<dbReference type="VEuPathDB" id="FungiDB:RhiirFUN_015488"/>
<dbReference type="AlphaFoldDB" id="A0A915YMB3"/>
<evidence type="ECO:0000313" key="1">
    <source>
        <dbReference type="EMBL" id="CAB5290846.1"/>
    </source>
</evidence>
<accession>A0A915YMB3</accession>
<sequence>MISIDLNQAFYHILLADSQQSYFTLRLPVKTSITIAGLVKKKLCNRKPLKVVPLMMYLGENFVSAFN</sequence>
<protein>
    <recommendedName>
        <fullName evidence="3">Reverse transcriptase domain-containing protein</fullName>
    </recommendedName>
</protein>
<reference evidence="1" key="1">
    <citation type="submission" date="2020-05" db="EMBL/GenBank/DDBJ databases">
        <authorList>
            <person name="Rincon C."/>
            <person name="Sanders R I."/>
            <person name="Robbins C."/>
            <person name="Chaturvedi A."/>
        </authorList>
    </citation>
    <scope>NUCLEOTIDE SEQUENCE</scope>
    <source>
        <strain evidence="1">CHB12</strain>
    </source>
</reference>
<gene>
    <name evidence="1" type="ORF">CHRIB12_LOCUS58</name>
</gene>
<proteinExistence type="predicted"/>
<dbReference type="EMBL" id="CAGKOT010000001">
    <property type="protein sequence ID" value="CAB5290846.1"/>
    <property type="molecule type" value="Genomic_DNA"/>
</dbReference>
<organism evidence="1 2">
    <name type="scientific">Rhizophagus irregularis</name>
    <dbReference type="NCBI Taxonomy" id="588596"/>
    <lineage>
        <taxon>Eukaryota</taxon>
        <taxon>Fungi</taxon>
        <taxon>Fungi incertae sedis</taxon>
        <taxon>Mucoromycota</taxon>
        <taxon>Glomeromycotina</taxon>
        <taxon>Glomeromycetes</taxon>
        <taxon>Glomerales</taxon>
        <taxon>Glomeraceae</taxon>
        <taxon>Rhizophagus</taxon>
    </lineage>
</organism>
<evidence type="ECO:0000313" key="2">
    <source>
        <dbReference type="Proteomes" id="UP000684084"/>
    </source>
</evidence>